<dbReference type="RefSeq" id="XP_056500605.1">
    <property type="nucleotide sequence ID" value="XM_056645367.1"/>
</dbReference>
<dbReference type="GeneID" id="81384534"/>
<name>A0A9W9TME0_PENCI</name>
<reference evidence="1" key="1">
    <citation type="submission" date="2022-11" db="EMBL/GenBank/DDBJ databases">
        <authorList>
            <person name="Petersen C."/>
        </authorList>
    </citation>
    <scope>NUCLEOTIDE SEQUENCE</scope>
    <source>
        <strain evidence="1">IBT 23319</strain>
    </source>
</reference>
<gene>
    <name evidence="1" type="ORF">N7469_006449</name>
</gene>
<dbReference type="EMBL" id="JAPQKT010000005">
    <property type="protein sequence ID" value="KAJ5231861.1"/>
    <property type="molecule type" value="Genomic_DNA"/>
</dbReference>
<dbReference type="AlphaFoldDB" id="A0A9W9TME0"/>
<comment type="caution">
    <text evidence="1">The sequence shown here is derived from an EMBL/GenBank/DDBJ whole genome shotgun (WGS) entry which is preliminary data.</text>
</comment>
<accession>A0A9W9TME0</accession>
<reference evidence="1" key="2">
    <citation type="journal article" date="2023" name="IMA Fungus">
        <title>Comparative genomic study of the Penicillium genus elucidates a diverse pangenome and 15 lateral gene transfer events.</title>
        <authorList>
            <person name="Petersen C."/>
            <person name="Sorensen T."/>
            <person name="Nielsen M.R."/>
            <person name="Sondergaard T.E."/>
            <person name="Sorensen J.L."/>
            <person name="Fitzpatrick D.A."/>
            <person name="Frisvad J.C."/>
            <person name="Nielsen K.L."/>
        </authorList>
    </citation>
    <scope>NUCLEOTIDE SEQUENCE</scope>
    <source>
        <strain evidence="1">IBT 23319</strain>
    </source>
</reference>
<proteinExistence type="predicted"/>
<evidence type="ECO:0000313" key="2">
    <source>
        <dbReference type="Proteomes" id="UP001147733"/>
    </source>
</evidence>
<evidence type="ECO:0000313" key="1">
    <source>
        <dbReference type="EMBL" id="KAJ5231861.1"/>
    </source>
</evidence>
<dbReference type="Proteomes" id="UP001147733">
    <property type="component" value="Unassembled WGS sequence"/>
</dbReference>
<keyword evidence="2" id="KW-1185">Reference proteome</keyword>
<protein>
    <submittedName>
        <fullName evidence="1">Uncharacterized protein</fullName>
    </submittedName>
</protein>
<organism evidence="1 2">
    <name type="scientific">Penicillium citrinum</name>
    <dbReference type="NCBI Taxonomy" id="5077"/>
    <lineage>
        <taxon>Eukaryota</taxon>
        <taxon>Fungi</taxon>
        <taxon>Dikarya</taxon>
        <taxon>Ascomycota</taxon>
        <taxon>Pezizomycotina</taxon>
        <taxon>Eurotiomycetes</taxon>
        <taxon>Eurotiomycetidae</taxon>
        <taxon>Eurotiales</taxon>
        <taxon>Aspergillaceae</taxon>
        <taxon>Penicillium</taxon>
    </lineage>
</organism>
<sequence length="95" mass="11273">MDRCDMEKRYGYHLDQIKSTVLFRRKRCVTCLKLIRSRRANQRTRKVTGGEEEEVIREEVKYFDWWPEDKVQPMIITGGGSLEYVSGGRFISEPL</sequence>